<evidence type="ECO:0000313" key="4">
    <source>
        <dbReference type="Proteomes" id="UP000243719"/>
    </source>
</evidence>
<evidence type="ECO:0000313" key="3">
    <source>
        <dbReference type="EMBL" id="SDV50147.1"/>
    </source>
</evidence>
<protein>
    <submittedName>
        <fullName evidence="3">Prepilin-type N-terminal cleavage/methylation domain-containing protein</fullName>
    </submittedName>
</protein>
<sequence>MAERKVSRGRHACRSGFTLLEVLLAMSMGLVVVSSLVSVGRLTQRVMLHFDEQMAEARDRRTVRRLFTAYIRFAGASRDGLSLAPDLSKSGTDGGNKSNGEPVQQLFGGAVRICRDAEVTEEGQCGCRKQTAADSLMLVDRATQPRRRDGSARPTRTGKSGRFGTSVKRGRTVNSVESVRSVKSVKSVKPGKSLRSARADGSSSAAAPSLRTLMVRNKATGLSTLYVRAPAWHGLQPVVDNVGTMRVDVVARGSLHALSDTTALDPRDIVGVSVSVDGVGKSTRPARATRTGPTMADHPRPVARLEAGGMHRTDERGGASDGDSGMAPPWRVDLHIAPRNDAAVGARFLDRSGGNGRLPTDGVPSWIQP</sequence>
<evidence type="ECO:0000256" key="2">
    <source>
        <dbReference type="SAM" id="Phobius"/>
    </source>
</evidence>
<name>A0A1H2PSX0_9BURK</name>
<feature type="compositionally biased region" description="Basic and acidic residues" evidence="1">
    <location>
        <begin position="309"/>
        <end position="318"/>
    </location>
</feature>
<dbReference type="Proteomes" id="UP000243719">
    <property type="component" value="Unassembled WGS sequence"/>
</dbReference>
<keyword evidence="2" id="KW-0472">Membrane</keyword>
<evidence type="ECO:0000256" key="1">
    <source>
        <dbReference type="SAM" id="MobiDB-lite"/>
    </source>
</evidence>
<feature type="region of interest" description="Disordered" evidence="1">
    <location>
        <begin position="84"/>
        <end position="103"/>
    </location>
</feature>
<dbReference type="EMBL" id="FNLO01000010">
    <property type="protein sequence ID" value="SDV50147.1"/>
    <property type="molecule type" value="Genomic_DNA"/>
</dbReference>
<feature type="compositionally biased region" description="Low complexity" evidence="1">
    <location>
        <begin position="279"/>
        <end position="294"/>
    </location>
</feature>
<reference evidence="4" key="1">
    <citation type="submission" date="2016-09" db="EMBL/GenBank/DDBJ databases">
        <authorList>
            <person name="Varghese N."/>
            <person name="Submissions S."/>
        </authorList>
    </citation>
    <scope>NUCLEOTIDE SEQUENCE [LARGE SCALE GENOMIC DNA]</scope>
    <source>
        <strain evidence="4">JS23</strain>
    </source>
</reference>
<keyword evidence="2" id="KW-1133">Transmembrane helix</keyword>
<dbReference type="PROSITE" id="PS00409">
    <property type="entry name" value="PROKAR_NTER_METHYL"/>
    <property type="match status" value="1"/>
</dbReference>
<gene>
    <name evidence="3" type="ORF">SAMN05216551_110160</name>
</gene>
<feature type="region of interest" description="Disordered" evidence="1">
    <location>
        <begin position="279"/>
        <end position="330"/>
    </location>
</feature>
<keyword evidence="2" id="KW-0812">Transmembrane</keyword>
<dbReference type="InterPro" id="IPR012902">
    <property type="entry name" value="N_methyl_site"/>
</dbReference>
<feature type="compositionally biased region" description="Polar residues" evidence="1">
    <location>
        <begin position="89"/>
        <end position="102"/>
    </location>
</feature>
<dbReference type="RefSeq" id="WP_170845185.1">
    <property type="nucleotide sequence ID" value="NZ_FNLO01000010.1"/>
</dbReference>
<dbReference type="STRING" id="1770053.SAMN05216551_110160"/>
<dbReference type="NCBIfam" id="TIGR02532">
    <property type="entry name" value="IV_pilin_GFxxxE"/>
    <property type="match status" value="1"/>
</dbReference>
<feature type="transmembrane region" description="Helical" evidence="2">
    <location>
        <begin position="12"/>
        <end position="37"/>
    </location>
</feature>
<feature type="region of interest" description="Disordered" evidence="1">
    <location>
        <begin position="137"/>
        <end position="206"/>
    </location>
</feature>
<accession>A0A1H2PSX0</accession>
<feature type="compositionally biased region" description="Low complexity" evidence="1">
    <location>
        <begin position="173"/>
        <end position="193"/>
    </location>
</feature>
<dbReference type="AlphaFoldDB" id="A0A1H2PSX0"/>
<organism evidence="3 4">
    <name type="scientific">Chitinasiproducens palmae</name>
    <dbReference type="NCBI Taxonomy" id="1770053"/>
    <lineage>
        <taxon>Bacteria</taxon>
        <taxon>Pseudomonadati</taxon>
        <taxon>Pseudomonadota</taxon>
        <taxon>Betaproteobacteria</taxon>
        <taxon>Burkholderiales</taxon>
        <taxon>Burkholderiaceae</taxon>
        <taxon>Chitinasiproducens</taxon>
    </lineage>
</organism>
<keyword evidence="4" id="KW-1185">Reference proteome</keyword>
<proteinExistence type="predicted"/>